<feature type="transmembrane region" description="Helical" evidence="6">
    <location>
        <begin position="172"/>
        <end position="190"/>
    </location>
</feature>
<comment type="subcellular location">
    <subcellularLocation>
        <location evidence="1">Membrane</location>
        <topology evidence="1">Multi-pass membrane protein</topology>
    </subcellularLocation>
</comment>
<feature type="transmembrane region" description="Helical" evidence="6">
    <location>
        <begin position="491"/>
        <end position="512"/>
    </location>
</feature>
<dbReference type="AlphaFoldDB" id="A0A0N0RSJ5"/>
<sequence length="617" mass="68171">MADDASAVMDNVPPGPTEDATRQTPRHLGHTTANIYGDHFHHPPHLPFLYTRQSPEEHIRHNGQHPKDNGHERHHFYDVSQIVSFVNEPHYRHQAPTEQEMLADIERLHDHPTDYDGEDMHVTENQIKNVYHSLIYIFTVAISQMFSVGSLGIAAFSMRQTAADFHAPSSEMVWYLAAYGITSGVFVLIAGRLGDVFGHKYIFIAGWLWTAAFSLGAGFCSTSVVFDVMRGLTGVGTAMITPCAIALLARAFPPGSTWKNMAFALFGFFAPTGFVVGGAIGAGFAQNVTWRWAYWFWAIMCLFFAILSFLVIPHRLGKSLPGVSMMNYDYVGSLLGVAGLLLFAVAWSQGGGLGWDTVYVYVLLIVSVVCTGLFAVWETIIKHPVLPPSLWTRPGFVPMILALFFGWNSFGVLIYFGPEFLLEFRDLTPLHAVAEFTPIIICGLVATLSAGFFVDWMPVQYIFFAACCSFLFGNLMFSLTPAHQMYWKMVFPAFALTGFGPDLSFTAASIVISNTLLPSEQGVGGSLINTVVLYSAGLGMSIAGTVEHYVLLDTNNDLLLAFRACLWLGVGFAGISIFIVVFFVRDVRFQKKENTESDEDETKAVEPSIPAQNIEQH</sequence>
<keyword evidence="4 6" id="KW-0472">Membrane</keyword>
<proteinExistence type="predicted"/>
<keyword evidence="3 6" id="KW-1133">Transmembrane helix</keyword>
<dbReference type="GO" id="GO:0016020">
    <property type="term" value="C:membrane"/>
    <property type="evidence" value="ECO:0007669"/>
    <property type="project" value="UniProtKB-SubCell"/>
</dbReference>
<dbReference type="EMBL" id="LGAV01000002">
    <property type="protein sequence ID" value="KOS15629.1"/>
    <property type="molecule type" value="Genomic_DNA"/>
</dbReference>
<evidence type="ECO:0000256" key="5">
    <source>
        <dbReference type="SAM" id="MobiDB-lite"/>
    </source>
</evidence>
<keyword evidence="9" id="KW-1185">Reference proteome</keyword>
<protein>
    <recommendedName>
        <fullName evidence="7">Major facilitator superfamily (MFS) profile domain-containing protein</fullName>
    </recommendedName>
</protein>
<feature type="domain" description="Major facilitator superfamily (MFS) profile" evidence="7">
    <location>
        <begin position="133"/>
        <end position="588"/>
    </location>
</feature>
<dbReference type="InterPro" id="IPR011701">
    <property type="entry name" value="MFS"/>
</dbReference>
<organism evidence="8 9">
    <name type="scientific">Malassezia pachydermatis</name>
    <dbReference type="NCBI Taxonomy" id="77020"/>
    <lineage>
        <taxon>Eukaryota</taxon>
        <taxon>Fungi</taxon>
        <taxon>Dikarya</taxon>
        <taxon>Basidiomycota</taxon>
        <taxon>Ustilaginomycotina</taxon>
        <taxon>Malasseziomycetes</taxon>
        <taxon>Malasseziales</taxon>
        <taxon>Malasseziaceae</taxon>
        <taxon>Malassezia</taxon>
    </lineage>
</organism>
<feature type="region of interest" description="Disordered" evidence="5">
    <location>
        <begin position="594"/>
        <end position="617"/>
    </location>
</feature>
<dbReference type="OrthoDB" id="440755at2759"/>
<feature type="transmembrane region" description="Helical" evidence="6">
    <location>
        <begin position="558"/>
        <end position="584"/>
    </location>
</feature>
<evidence type="ECO:0000259" key="7">
    <source>
        <dbReference type="PROSITE" id="PS50850"/>
    </source>
</evidence>
<gene>
    <name evidence="8" type="ORF">Malapachy_2394</name>
</gene>
<evidence type="ECO:0000313" key="8">
    <source>
        <dbReference type="EMBL" id="KOS15629.1"/>
    </source>
</evidence>
<keyword evidence="2 6" id="KW-0812">Transmembrane</keyword>
<dbReference type="Proteomes" id="UP000037751">
    <property type="component" value="Unassembled WGS sequence"/>
</dbReference>
<feature type="transmembrane region" description="Helical" evidence="6">
    <location>
        <begin position="261"/>
        <end position="282"/>
    </location>
</feature>
<dbReference type="PROSITE" id="PS50850">
    <property type="entry name" value="MFS"/>
    <property type="match status" value="1"/>
</dbReference>
<dbReference type="PANTHER" id="PTHR42718">
    <property type="entry name" value="MAJOR FACILITATOR SUPERFAMILY MULTIDRUG TRANSPORTER MFSC"/>
    <property type="match status" value="1"/>
</dbReference>
<reference evidence="8 9" key="1">
    <citation type="submission" date="2015-07" db="EMBL/GenBank/DDBJ databases">
        <title>Draft Genome Sequence of Malassezia furfur CBS1878 and Malassezia pachydermatis CBS1879.</title>
        <authorList>
            <person name="Triana S."/>
            <person name="Ohm R."/>
            <person name="Gonzalez A."/>
            <person name="DeCock H."/>
            <person name="Restrepo S."/>
            <person name="Celis A."/>
        </authorList>
    </citation>
    <scope>NUCLEOTIDE SEQUENCE [LARGE SCALE GENOMIC DNA]</scope>
    <source>
        <strain evidence="8 9">CBS 1879</strain>
    </source>
</reference>
<feature type="transmembrane region" description="Helical" evidence="6">
    <location>
        <begin position="232"/>
        <end position="249"/>
    </location>
</feature>
<evidence type="ECO:0000256" key="1">
    <source>
        <dbReference type="ARBA" id="ARBA00004141"/>
    </source>
</evidence>
<feature type="transmembrane region" description="Helical" evidence="6">
    <location>
        <begin position="436"/>
        <end position="454"/>
    </location>
</feature>
<dbReference type="CDD" id="cd17476">
    <property type="entry name" value="MFS_Amf1_MDR_like"/>
    <property type="match status" value="1"/>
</dbReference>
<dbReference type="InterPro" id="IPR036259">
    <property type="entry name" value="MFS_trans_sf"/>
</dbReference>
<dbReference type="GO" id="GO:0022857">
    <property type="term" value="F:transmembrane transporter activity"/>
    <property type="evidence" value="ECO:0007669"/>
    <property type="project" value="InterPro"/>
</dbReference>
<feature type="region of interest" description="Disordered" evidence="5">
    <location>
        <begin position="1"/>
        <end position="25"/>
    </location>
</feature>
<dbReference type="VEuPathDB" id="FungiDB:Malapachy_2394"/>
<feature type="transmembrane region" description="Helical" evidence="6">
    <location>
        <begin position="524"/>
        <end position="546"/>
    </location>
</feature>
<name>A0A0N0RSJ5_9BASI</name>
<feature type="transmembrane region" description="Helical" evidence="6">
    <location>
        <begin position="358"/>
        <end position="376"/>
    </location>
</feature>
<dbReference type="Gene3D" id="1.20.1720.10">
    <property type="entry name" value="Multidrug resistance protein D"/>
    <property type="match status" value="1"/>
</dbReference>
<evidence type="ECO:0000256" key="3">
    <source>
        <dbReference type="ARBA" id="ARBA00022989"/>
    </source>
</evidence>
<feature type="transmembrane region" description="Helical" evidence="6">
    <location>
        <begin position="294"/>
        <end position="316"/>
    </location>
</feature>
<dbReference type="SUPFAM" id="SSF103473">
    <property type="entry name" value="MFS general substrate transporter"/>
    <property type="match status" value="1"/>
</dbReference>
<feature type="transmembrane region" description="Helical" evidence="6">
    <location>
        <begin position="461"/>
        <end position="479"/>
    </location>
</feature>
<feature type="transmembrane region" description="Helical" evidence="6">
    <location>
        <begin position="328"/>
        <end position="346"/>
    </location>
</feature>
<evidence type="ECO:0000256" key="4">
    <source>
        <dbReference type="ARBA" id="ARBA00023136"/>
    </source>
</evidence>
<dbReference type="Gene3D" id="1.20.1250.20">
    <property type="entry name" value="MFS general substrate transporter like domains"/>
    <property type="match status" value="1"/>
</dbReference>
<dbReference type="GeneID" id="28728759"/>
<dbReference type="STRING" id="77020.A0A0N0RSJ5"/>
<dbReference type="InterPro" id="IPR020846">
    <property type="entry name" value="MFS_dom"/>
</dbReference>
<accession>A0A0N0RSJ5</accession>
<feature type="transmembrane region" description="Helical" evidence="6">
    <location>
        <begin position="134"/>
        <end position="157"/>
    </location>
</feature>
<evidence type="ECO:0000313" key="9">
    <source>
        <dbReference type="Proteomes" id="UP000037751"/>
    </source>
</evidence>
<dbReference type="PANTHER" id="PTHR42718:SF41">
    <property type="entry name" value="MFS TRANSPORTER OF UNKOWN SPECIFICITY (AFU_ORTHOLOGUE AFUA_5G09940)-RELATED"/>
    <property type="match status" value="1"/>
</dbReference>
<feature type="transmembrane region" description="Helical" evidence="6">
    <location>
        <begin position="396"/>
        <end position="416"/>
    </location>
</feature>
<feature type="transmembrane region" description="Helical" evidence="6">
    <location>
        <begin position="202"/>
        <end position="226"/>
    </location>
</feature>
<evidence type="ECO:0000256" key="2">
    <source>
        <dbReference type="ARBA" id="ARBA00022692"/>
    </source>
</evidence>
<evidence type="ECO:0000256" key="6">
    <source>
        <dbReference type="SAM" id="Phobius"/>
    </source>
</evidence>
<dbReference type="RefSeq" id="XP_017993261.1">
    <property type="nucleotide sequence ID" value="XM_018136884.1"/>
</dbReference>
<dbReference type="Pfam" id="PF07690">
    <property type="entry name" value="MFS_1"/>
    <property type="match status" value="1"/>
</dbReference>
<comment type="caution">
    <text evidence="8">The sequence shown here is derived from an EMBL/GenBank/DDBJ whole genome shotgun (WGS) entry which is preliminary data.</text>
</comment>